<dbReference type="EMBL" id="KQ947441">
    <property type="protein sequence ID" value="KUJ07185.1"/>
    <property type="molecule type" value="Genomic_DNA"/>
</dbReference>
<protein>
    <submittedName>
        <fullName evidence="2">Uncharacterized protein</fullName>
    </submittedName>
</protein>
<gene>
    <name evidence="2" type="ORF">LY89DRAFT_743184</name>
</gene>
<proteinExistence type="predicted"/>
<feature type="coiled-coil region" evidence="1">
    <location>
        <begin position="175"/>
        <end position="202"/>
    </location>
</feature>
<name>A0A132B444_MOLSC</name>
<evidence type="ECO:0000313" key="2">
    <source>
        <dbReference type="EMBL" id="KUJ07185.1"/>
    </source>
</evidence>
<reference evidence="2 3" key="1">
    <citation type="submission" date="2015-10" db="EMBL/GenBank/DDBJ databases">
        <title>Full genome of DAOMC 229536 Phialocephala scopiformis, a fungal endophyte of spruce producing the potent anti-insectan compound rugulosin.</title>
        <authorList>
            <consortium name="DOE Joint Genome Institute"/>
            <person name="Walker A.K."/>
            <person name="Frasz S.L."/>
            <person name="Seifert K.A."/>
            <person name="Miller J.D."/>
            <person name="Mondo S.J."/>
            <person name="Labutti K."/>
            <person name="Lipzen A."/>
            <person name="Dockter R."/>
            <person name="Kennedy M."/>
            <person name="Grigoriev I.V."/>
            <person name="Spatafora J.W."/>
        </authorList>
    </citation>
    <scope>NUCLEOTIDE SEQUENCE [LARGE SCALE GENOMIC DNA]</scope>
    <source>
        <strain evidence="2 3">CBS 120377</strain>
    </source>
</reference>
<evidence type="ECO:0000256" key="1">
    <source>
        <dbReference type="SAM" id="Coils"/>
    </source>
</evidence>
<feature type="coiled-coil region" evidence="1">
    <location>
        <begin position="72"/>
        <end position="126"/>
    </location>
</feature>
<dbReference type="Proteomes" id="UP000070700">
    <property type="component" value="Unassembled WGS sequence"/>
</dbReference>
<dbReference type="AlphaFoldDB" id="A0A132B444"/>
<evidence type="ECO:0000313" key="3">
    <source>
        <dbReference type="Proteomes" id="UP000070700"/>
    </source>
</evidence>
<keyword evidence="3" id="KW-1185">Reference proteome</keyword>
<accession>A0A132B444</accession>
<dbReference type="RefSeq" id="XP_018061540.1">
    <property type="nucleotide sequence ID" value="XM_018220927.1"/>
</dbReference>
<feature type="coiled-coil region" evidence="1">
    <location>
        <begin position="256"/>
        <end position="332"/>
    </location>
</feature>
<sequence length="432" mass="47738">MHSGGARNASGFDKDEYPLETSQVPVSPYTMDPVVAASAIDSLSVSHEDPLETIKDLKRQLANTKRAKIIAAKLLTESVAKAENMERKLEKLKSIVEEQKVFAKRLEGWKDAYKAMEKTRDDFDEESNGLVLQHNELVIEYDKLVQEKGTAVEKCNPSLNTGARDEMEVEAQGGFEDAVSQIKSLSEKLNTLALEKAGLERAMDSFRVTREQENRAIEQNVGRATATYDQVVRNNGALEQQLSLTMATNQEFTAAGTALEQEMNALLQAKHTLEQDNCNLHQEKAILEQILATIKTTIQQLIADKKILEMDMEAVKAAKVELTTEKAAVEEELTVAKVAIEGLATDKAAIEEALRVAILNNDKITTEKTGIEAEVKKLEAEKEVLKGERSGLEEKLATSEAACVQLSTEKMEAEKYLERMVAILNAITGSEK</sequence>
<organism evidence="2 3">
    <name type="scientific">Mollisia scopiformis</name>
    <name type="common">Conifer needle endophyte fungus</name>
    <name type="synonym">Phialocephala scopiformis</name>
    <dbReference type="NCBI Taxonomy" id="149040"/>
    <lineage>
        <taxon>Eukaryota</taxon>
        <taxon>Fungi</taxon>
        <taxon>Dikarya</taxon>
        <taxon>Ascomycota</taxon>
        <taxon>Pezizomycotina</taxon>
        <taxon>Leotiomycetes</taxon>
        <taxon>Helotiales</taxon>
        <taxon>Mollisiaceae</taxon>
        <taxon>Mollisia</taxon>
    </lineage>
</organism>
<dbReference type="InParanoid" id="A0A132B444"/>
<dbReference type="OrthoDB" id="10255512at2759"/>
<feature type="coiled-coil region" evidence="1">
    <location>
        <begin position="361"/>
        <end position="402"/>
    </location>
</feature>
<keyword evidence="1" id="KW-0175">Coiled coil</keyword>
<dbReference type="GeneID" id="28830653"/>
<dbReference type="KEGG" id="psco:LY89DRAFT_743184"/>